<evidence type="ECO:0008006" key="5">
    <source>
        <dbReference type="Google" id="ProtNLM"/>
    </source>
</evidence>
<evidence type="ECO:0000313" key="4">
    <source>
        <dbReference type="Proteomes" id="UP001501352"/>
    </source>
</evidence>
<name>A0ABN1H3Q5_9CAUL</name>
<dbReference type="Pfam" id="PF11720">
    <property type="entry name" value="Inhibitor_I78"/>
    <property type="match status" value="1"/>
</dbReference>
<evidence type="ECO:0000256" key="2">
    <source>
        <dbReference type="SAM" id="SignalP"/>
    </source>
</evidence>
<feature type="chain" id="PRO_5046846593" description="Hemolysin" evidence="2">
    <location>
        <begin position="23"/>
        <end position="98"/>
    </location>
</feature>
<feature type="signal peptide" evidence="2">
    <location>
        <begin position="1"/>
        <end position="22"/>
    </location>
</feature>
<feature type="region of interest" description="Disordered" evidence="1">
    <location>
        <begin position="20"/>
        <end position="40"/>
    </location>
</feature>
<dbReference type="Proteomes" id="UP001501352">
    <property type="component" value="Unassembled WGS sequence"/>
</dbReference>
<dbReference type="InterPro" id="IPR021719">
    <property type="entry name" value="Prot_inh_I78"/>
</dbReference>
<dbReference type="Gene3D" id="3.30.10.10">
    <property type="entry name" value="Trypsin Inhibitor V, subunit A"/>
    <property type="match status" value="1"/>
</dbReference>
<dbReference type="RefSeq" id="WP_343794484.1">
    <property type="nucleotide sequence ID" value="NZ_BAAAGA010000007.1"/>
</dbReference>
<dbReference type="PROSITE" id="PS51257">
    <property type="entry name" value="PROKAR_LIPOPROTEIN"/>
    <property type="match status" value="1"/>
</dbReference>
<protein>
    <recommendedName>
        <fullName evidence="5">Hemolysin</fullName>
    </recommendedName>
</protein>
<dbReference type="EMBL" id="BAAAGA010000007">
    <property type="protein sequence ID" value="GAA0628221.1"/>
    <property type="molecule type" value="Genomic_DNA"/>
</dbReference>
<keyword evidence="2" id="KW-0732">Signal</keyword>
<proteinExistence type="predicted"/>
<accession>A0ABN1H3Q5</accession>
<evidence type="ECO:0000256" key="1">
    <source>
        <dbReference type="SAM" id="MobiDB-lite"/>
    </source>
</evidence>
<keyword evidence="4" id="KW-1185">Reference proteome</keyword>
<sequence length="98" mass="10432">MKTLILSLAVAGLVAACAPVEGGDPGTPPPGGDGPSQCKAPQYQRYVGQNRSQLPTKPANETWRVTCTTCPVTMDYNPQRLNILFDEATGIIREVKCG</sequence>
<comment type="caution">
    <text evidence="3">The sequence shown here is derived from an EMBL/GenBank/DDBJ whole genome shotgun (WGS) entry which is preliminary data.</text>
</comment>
<organism evidence="3 4">
    <name type="scientific">Brevundimonas kwangchunensis</name>
    <dbReference type="NCBI Taxonomy" id="322163"/>
    <lineage>
        <taxon>Bacteria</taxon>
        <taxon>Pseudomonadati</taxon>
        <taxon>Pseudomonadota</taxon>
        <taxon>Alphaproteobacteria</taxon>
        <taxon>Caulobacterales</taxon>
        <taxon>Caulobacteraceae</taxon>
        <taxon>Brevundimonas</taxon>
    </lineage>
</organism>
<gene>
    <name evidence="3" type="ORF">GCM10009422_26690</name>
</gene>
<reference evidence="3 4" key="1">
    <citation type="journal article" date="2019" name="Int. J. Syst. Evol. Microbiol.">
        <title>The Global Catalogue of Microorganisms (GCM) 10K type strain sequencing project: providing services to taxonomists for standard genome sequencing and annotation.</title>
        <authorList>
            <consortium name="The Broad Institute Genomics Platform"/>
            <consortium name="The Broad Institute Genome Sequencing Center for Infectious Disease"/>
            <person name="Wu L."/>
            <person name="Ma J."/>
        </authorList>
    </citation>
    <scope>NUCLEOTIDE SEQUENCE [LARGE SCALE GENOMIC DNA]</scope>
    <source>
        <strain evidence="3 4">JCM 12928</strain>
    </source>
</reference>
<evidence type="ECO:0000313" key="3">
    <source>
        <dbReference type="EMBL" id="GAA0628221.1"/>
    </source>
</evidence>